<sequence>MRYYTRIMKPSRKLLKSGSQLLRRPAGTLFSDSEDELHAYVRGPLYPRPILYALLALFGLSVMLTMDWFGLLLLNSEGVIFRMGILNVLRVTAVLMGGIAVSSILLVPHYKRLYTYTSDENVFFTLTFTLSFLLGSPCALVGIFG</sequence>
<feature type="transmembrane region" description="Helical" evidence="1">
    <location>
        <begin position="122"/>
        <end position="144"/>
    </location>
</feature>
<keyword evidence="1" id="KW-1133">Transmembrane helix</keyword>
<keyword evidence="1" id="KW-0812">Transmembrane</keyword>
<accession>A0A6J4QY40</accession>
<organism evidence="2">
    <name type="scientific">uncultured Rubrobacteraceae bacterium</name>
    <dbReference type="NCBI Taxonomy" id="349277"/>
    <lineage>
        <taxon>Bacteria</taxon>
        <taxon>Bacillati</taxon>
        <taxon>Actinomycetota</taxon>
        <taxon>Rubrobacteria</taxon>
        <taxon>Rubrobacterales</taxon>
        <taxon>Rubrobacteraceae</taxon>
        <taxon>environmental samples</taxon>
    </lineage>
</organism>
<reference evidence="2" key="1">
    <citation type="submission" date="2020-02" db="EMBL/GenBank/DDBJ databases">
        <authorList>
            <person name="Meier V. D."/>
        </authorList>
    </citation>
    <scope>NUCLEOTIDE SEQUENCE</scope>
    <source>
        <strain evidence="2">AVDCRST_MAG37</strain>
    </source>
</reference>
<dbReference type="EMBL" id="CADCVD010000136">
    <property type="protein sequence ID" value="CAA9454239.1"/>
    <property type="molecule type" value="Genomic_DNA"/>
</dbReference>
<keyword evidence="1" id="KW-0472">Membrane</keyword>
<proteinExistence type="predicted"/>
<gene>
    <name evidence="2" type="ORF">AVDCRST_MAG37-2736</name>
</gene>
<name>A0A6J4QY40_9ACTN</name>
<dbReference type="AlphaFoldDB" id="A0A6J4QY40"/>
<feature type="transmembrane region" description="Helical" evidence="1">
    <location>
        <begin position="86"/>
        <end position="110"/>
    </location>
</feature>
<evidence type="ECO:0000313" key="2">
    <source>
        <dbReference type="EMBL" id="CAA9454239.1"/>
    </source>
</evidence>
<feature type="transmembrane region" description="Helical" evidence="1">
    <location>
        <begin position="50"/>
        <end position="74"/>
    </location>
</feature>
<protein>
    <submittedName>
        <fullName evidence="2">Uncharacterized protein</fullName>
    </submittedName>
</protein>
<evidence type="ECO:0000256" key="1">
    <source>
        <dbReference type="SAM" id="Phobius"/>
    </source>
</evidence>